<feature type="transmembrane region" description="Helical" evidence="2">
    <location>
        <begin position="20"/>
        <end position="40"/>
    </location>
</feature>
<feature type="domain" description="Bacterial sugar transferase" evidence="3">
    <location>
        <begin position="14"/>
        <end position="189"/>
    </location>
</feature>
<dbReference type="InterPro" id="IPR003362">
    <property type="entry name" value="Bact_transf"/>
</dbReference>
<reference evidence="4 5" key="1">
    <citation type="submission" date="2023-06" db="EMBL/GenBank/DDBJ databases">
        <authorList>
            <person name="Feng G."/>
            <person name="Li J."/>
            <person name="Zhu H."/>
        </authorList>
    </citation>
    <scope>NUCLEOTIDE SEQUENCE [LARGE SCALE GENOMIC DNA]</scope>
    <source>
        <strain evidence="4 5">RHCJP20</strain>
    </source>
</reference>
<dbReference type="GO" id="GO:0016740">
    <property type="term" value="F:transferase activity"/>
    <property type="evidence" value="ECO:0007669"/>
    <property type="project" value="UniProtKB-KW"/>
</dbReference>
<comment type="caution">
    <text evidence="4">The sequence shown here is derived from an EMBL/GenBank/DDBJ whole genome shotgun (WGS) entry which is preliminary data.</text>
</comment>
<keyword evidence="2" id="KW-0812">Transmembrane</keyword>
<keyword evidence="2" id="KW-1133">Transmembrane helix</keyword>
<organism evidence="4 5">
    <name type="scientific">Curtobacterium subtropicum</name>
    <dbReference type="NCBI Taxonomy" id="3055138"/>
    <lineage>
        <taxon>Bacteria</taxon>
        <taxon>Bacillati</taxon>
        <taxon>Actinomycetota</taxon>
        <taxon>Actinomycetes</taxon>
        <taxon>Micrococcales</taxon>
        <taxon>Microbacteriaceae</taxon>
        <taxon>Curtobacterium</taxon>
    </lineage>
</organism>
<evidence type="ECO:0000256" key="2">
    <source>
        <dbReference type="SAM" id="Phobius"/>
    </source>
</evidence>
<name>A0ABT7TK18_9MICO</name>
<dbReference type="Proteomes" id="UP001235720">
    <property type="component" value="Unassembled WGS sequence"/>
</dbReference>
<dbReference type="EC" id="2.7.8.-" evidence="4"/>
<evidence type="ECO:0000259" key="3">
    <source>
        <dbReference type="Pfam" id="PF02397"/>
    </source>
</evidence>
<dbReference type="RefSeq" id="WP_289471463.1">
    <property type="nucleotide sequence ID" value="NZ_JAUCMM010000017.1"/>
</dbReference>
<evidence type="ECO:0000313" key="5">
    <source>
        <dbReference type="Proteomes" id="UP001235720"/>
    </source>
</evidence>
<keyword evidence="2" id="KW-0472">Membrane</keyword>
<dbReference type="EMBL" id="JAUCMM010000017">
    <property type="protein sequence ID" value="MDM7889933.1"/>
    <property type="molecule type" value="Genomic_DNA"/>
</dbReference>
<sequence length="222" mass="24636">MTPSVPSRPWTRPKHALDRVAAVVLLVVLSPLLALIAVAVRCEGAGPVIYRQVRPGLHGAPFHIVKFRSMRPDAALERLGTDGDHLRITRLGRFLRATSLDELPNLVNVARGEMSIIGPRPLLMSYLDLYSEHQARRHEVRPGMTGLAQVNGRNESDWETRFDLDVEYVERCSFGLDLRILLATVRTVVTRHGVSAPGHATMTLFRGETAPQSEHRDASLTA</sequence>
<accession>A0ABT7TK18</accession>
<comment type="similarity">
    <text evidence="1">Belongs to the bacterial sugar transferase family.</text>
</comment>
<dbReference type="PANTHER" id="PTHR30576:SF8">
    <property type="entry name" value="UNDECAPRENYL-PHOSPHATE GALACTOSE PHOSPHOTRANSFERASE"/>
    <property type="match status" value="1"/>
</dbReference>
<evidence type="ECO:0000256" key="1">
    <source>
        <dbReference type="ARBA" id="ARBA00006464"/>
    </source>
</evidence>
<dbReference type="PANTHER" id="PTHR30576">
    <property type="entry name" value="COLANIC BIOSYNTHESIS UDP-GLUCOSE LIPID CARRIER TRANSFERASE"/>
    <property type="match status" value="1"/>
</dbReference>
<keyword evidence="4" id="KW-0808">Transferase</keyword>
<dbReference type="Pfam" id="PF02397">
    <property type="entry name" value="Bac_transf"/>
    <property type="match status" value="1"/>
</dbReference>
<keyword evidence="5" id="KW-1185">Reference proteome</keyword>
<evidence type="ECO:0000313" key="4">
    <source>
        <dbReference type="EMBL" id="MDM7889933.1"/>
    </source>
</evidence>
<gene>
    <name evidence="4" type="ORF">QUG98_15880</name>
</gene>
<protein>
    <submittedName>
        <fullName evidence="4">Sugar transferase</fullName>
        <ecNumber evidence="4">2.7.8.-</ecNumber>
    </submittedName>
</protein>
<proteinExistence type="inferred from homology"/>